<gene>
    <name evidence="2" type="ORF">R3P96_24885</name>
</gene>
<accession>A0ABU4BK61</accession>
<dbReference type="Gene3D" id="3.20.20.150">
    <property type="entry name" value="Divalent-metal-dependent TIM barrel enzymes"/>
    <property type="match status" value="1"/>
</dbReference>
<reference evidence="2 3" key="1">
    <citation type="submission" date="2023-10" db="EMBL/GenBank/DDBJ databases">
        <title>Development of a sustainable strategy for remediation of hydrocarbon-contaminated territories based on the waste exchange concept.</title>
        <authorList>
            <person name="Krivoruchko A."/>
        </authorList>
    </citation>
    <scope>NUCLEOTIDE SEQUENCE [LARGE SCALE GENOMIC DNA]</scope>
    <source>
        <strain evidence="2 3">IEGM 1323</strain>
    </source>
</reference>
<name>A0ABU4BK61_9NOCA</name>
<dbReference type="RefSeq" id="WP_317566611.1">
    <property type="nucleotide sequence ID" value="NZ_JAWLJX010000016.1"/>
</dbReference>
<sequence length="284" mass="30488">MNSPTELIMWEGSVRTLSYQQQLEATVEAGFDSLALTPAAYRAAINDLGATGVRSLASEMGLDLHLDTVTGWAPIRIPTGADDDLIARFDFAADDCLELVDSLDLRSILAVAVFDHDAVPRDTLVRGFGELCDAALTREIPVNLEFMPFWGVPDLAAAWDIVDRAQRPNSGLMLDTWHFAHSGSDLELLARIPDDITVNVQLADGFPAPAGADLVDLTLHKRQLPGHGTLDLENVLSVLRSRGSFGSAGPEIFSDDLDAMPATDAGIALGTSVRQVLEIGVADR</sequence>
<comment type="caution">
    <text evidence="2">The sequence shown here is derived from an EMBL/GenBank/DDBJ whole genome shotgun (WGS) entry which is preliminary data.</text>
</comment>
<dbReference type="PANTHER" id="PTHR12110">
    <property type="entry name" value="HYDROXYPYRUVATE ISOMERASE"/>
    <property type="match status" value="1"/>
</dbReference>
<organism evidence="2 3">
    <name type="scientific">Rhodococcoides yunnanense</name>
    <dbReference type="NCBI Taxonomy" id="278209"/>
    <lineage>
        <taxon>Bacteria</taxon>
        <taxon>Bacillati</taxon>
        <taxon>Actinomycetota</taxon>
        <taxon>Actinomycetes</taxon>
        <taxon>Mycobacteriales</taxon>
        <taxon>Nocardiaceae</taxon>
        <taxon>Rhodococcoides</taxon>
    </lineage>
</organism>
<feature type="domain" description="Xylose isomerase-like TIM barrel" evidence="1">
    <location>
        <begin position="24"/>
        <end position="266"/>
    </location>
</feature>
<protein>
    <submittedName>
        <fullName evidence="2">Sugar phosphate isomerase/epimerase family protein</fullName>
    </submittedName>
</protein>
<dbReference type="InterPro" id="IPR050312">
    <property type="entry name" value="IolE/XylAMocC-like"/>
</dbReference>
<dbReference type="Proteomes" id="UP001185755">
    <property type="component" value="Unassembled WGS sequence"/>
</dbReference>
<dbReference type="EMBL" id="JAWLJX010000016">
    <property type="protein sequence ID" value="MDV6264586.1"/>
    <property type="molecule type" value="Genomic_DNA"/>
</dbReference>
<evidence type="ECO:0000313" key="2">
    <source>
        <dbReference type="EMBL" id="MDV6264586.1"/>
    </source>
</evidence>
<proteinExistence type="predicted"/>
<evidence type="ECO:0000313" key="3">
    <source>
        <dbReference type="Proteomes" id="UP001185755"/>
    </source>
</evidence>
<keyword evidence="3" id="KW-1185">Reference proteome</keyword>
<dbReference type="InterPro" id="IPR036237">
    <property type="entry name" value="Xyl_isomerase-like_sf"/>
</dbReference>
<dbReference type="GO" id="GO:0016853">
    <property type="term" value="F:isomerase activity"/>
    <property type="evidence" value="ECO:0007669"/>
    <property type="project" value="UniProtKB-KW"/>
</dbReference>
<evidence type="ECO:0000259" key="1">
    <source>
        <dbReference type="Pfam" id="PF01261"/>
    </source>
</evidence>
<dbReference type="Pfam" id="PF01261">
    <property type="entry name" value="AP_endonuc_2"/>
    <property type="match status" value="1"/>
</dbReference>
<dbReference type="InterPro" id="IPR013022">
    <property type="entry name" value="Xyl_isomerase-like_TIM-brl"/>
</dbReference>
<dbReference type="PANTHER" id="PTHR12110:SF48">
    <property type="entry name" value="BLL3656 PROTEIN"/>
    <property type="match status" value="1"/>
</dbReference>
<keyword evidence="2" id="KW-0413">Isomerase</keyword>
<dbReference type="SUPFAM" id="SSF51658">
    <property type="entry name" value="Xylose isomerase-like"/>
    <property type="match status" value="1"/>
</dbReference>